<dbReference type="InParanoid" id="B2WP80"/>
<name>B2WP80_PYRTR</name>
<evidence type="ECO:0000256" key="1">
    <source>
        <dbReference type="SAM" id="MobiDB-lite"/>
    </source>
</evidence>
<feature type="region of interest" description="Disordered" evidence="1">
    <location>
        <begin position="1"/>
        <end position="21"/>
    </location>
</feature>
<accession>B2WP80</accession>
<dbReference type="HOGENOM" id="CLU_1644593_0_0_1"/>
<feature type="compositionally biased region" description="Basic and acidic residues" evidence="1">
    <location>
        <begin position="1"/>
        <end position="15"/>
    </location>
</feature>
<protein>
    <submittedName>
        <fullName evidence="2">Uncharacterized protein</fullName>
    </submittedName>
</protein>
<evidence type="ECO:0000313" key="3">
    <source>
        <dbReference type="Proteomes" id="UP000001471"/>
    </source>
</evidence>
<organism evidence="2 3">
    <name type="scientific">Pyrenophora tritici-repentis (strain Pt-1C-BFP)</name>
    <name type="common">Wheat tan spot fungus</name>
    <name type="synonym">Drechslera tritici-repentis</name>
    <dbReference type="NCBI Taxonomy" id="426418"/>
    <lineage>
        <taxon>Eukaryota</taxon>
        <taxon>Fungi</taxon>
        <taxon>Dikarya</taxon>
        <taxon>Ascomycota</taxon>
        <taxon>Pezizomycotina</taxon>
        <taxon>Dothideomycetes</taxon>
        <taxon>Pleosporomycetidae</taxon>
        <taxon>Pleosporales</taxon>
        <taxon>Pleosporineae</taxon>
        <taxon>Pleosporaceae</taxon>
        <taxon>Pyrenophora</taxon>
    </lineage>
</organism>
<dbReference type="AlphaFoldDB" id="B2WP80"/>
<dbReference type="EMBL" id="DS231634">
    <property type="protein sequence ID" value="EDU45946.1"/>
    <property type="molecule type" value="Genomic_DNA"/>
</dbReference>
<evidence type="ECO:0000313" key="2">
    <source>
        <dbReference type="EMBL" id="EDU45946.1"/>
    </source>
</evidence>
<dbReference type="Proteomes" id="UP000001471">
    <property type="component" value="Unassembled WGS sequence"/>
</dbReference>
<sequence>MEGREERQDNARDMRNTLASQTATNNLERECTRPFIRNWRVVSIMRPNLFKLQLQTVVDLLHHLRPASGKEGKDVVADINVIGAGSVLDLQLDRVEAVEYLALEDGYAGLLFERMYLRVVAVNEFWSALTSSRIYSLSSTMRRVRLPESVPLVIPSSAAVV</sequence>
<proteinExistence type="predicted"/>
<gene>
    <name evidence="2" type="ORF">PTRG_11790</name>
</gene>
<reference evidence="3" key="1">
    <citation type="journal article" date="2013" name="G3 (Bethesda)">
        <title>Comparative genomics of a plant-pathogenic fungus, Pyrenophora tritici-repentis, reveals transduplication and the impact of repeat elements on pathogenicity and population divergence.</title>
        <authorList>
            <person name="Manning V.A."/>
            <person name="Pandelova I."/>
            <person name="Dhillon B."/>
            <person name="Wilhelm L.J."/>
            <person name="Goodwin S.B."/>
            <person name="Berlin A.M."/>
            <person name="Figueroa M."/>
            <person name="Freitag M."/>
            <person name="Hane J.K."/>
            <person name="Henrissat B."/>
            <person name="Holman W.H."/>
            <person name="Kodira C.D."/>
            <person name="Martin J."/>
            <person name="Oliver R.P."/>
            <person name="Robbertse B."/>
            <person name="Schackwitz W."/>
            <person name="Schwartz D.C."/>
            <person name="Spatafora J.W."/>
            <person name="Turgeon B.G."/>
            <person name="Yandava C."/>
            <person name="Young S."/>
            <person name="Zhou S."/>
            <person name="Zeng Q."/>
            <person name="Grigoriev I.V."/>
            <person name="Ma L.-J."/>
            <person name="Ciuffetti L.M."/>
        </authorList>
    </citation>
    <scope>NUCLEOTIDE SEQUENCE [LARGE SCALE GENOMIC DNA]</scope>
    <source>
        <strain evidence="3">Pt-1C-BFP</strain>
    </source>
</reference>